<sequence>MDPVIPVQPQPEPVPLFDEKVRRPGNAWLEEQGFDLDQPAPDRTKVRPYWRDCLPELHKAYKGICAYTCLFIELGTGGASVDHFVPKSSQLRVAYEWTNYRLAGSKINSRKRDFTDVIDPFEVKPDMFYLELVTGAIYPNPKMPQIDQELAKKTINRLGLDRSDLRETRARHYQDYCQGEFIAEHLRKYSPFVWKEAHRQGLL</sequence>
<protein>
    <recommendedName>
        <fullName evidence="3">TIGR02646 family protein</fullName>
    </recommendedName>
</protein>
<proteinExistence type="predicted"/>
<reference evidence="1 2" key="1">
    <citation type="submission" date="2020-01" db="EMBL/GenBank/DDBJ databases">
        <title>Whole genome sequence of Heliobacterium gestii DSM 11169.</title>
        <authorList>
            <person name="Kyndt J.A."/>
            <person name="Meyer T.E."/>
        </authorList>
    </citation>
    <scope>NUCLEOTIDE SEQUENCE [LARGE SCALE GENOMIC DNA]</scope>
    <source>
        <strain evidence="1 2">DSM 11169</strain>
    </source>
</reference>
<evidence type="ECO:0008006" key="3">
    <source>
        <dbReference type="Google" id="ProtNLM"/>
    </source>
</evidence>
<organism evidence="1 2">
    <name type="scientific">Heliomicrobium gestii</name>
    <name type="common">Heliobacterium gestii</name>
    <dbReference type="NCBI Taxonomy" id="2699"/>
    <lineage>
        <taxon>Bacteria</taxon>
        <taxon>Bacillati</taxon>
        <taxon>Bacillota</taxon>
        <taxon>Clostridia</taxon>
        <taxon>Eubacteriales</taxon>
        <taxon>Heliobacteriaceae</taxon>
        <taxon>Heliomicrobium</taxon>
    </lineage>
</organism>
<dbReference type="OrthoDB" id="9802901at2"/>
<keyword evidence="2" id="KW-1185">Reference proteome</keyword>
<evidence type="ECO:0000313" key="2">
    <source>
        <dbReference type="Proteomes" id="UP000471031"/>
    </source>
</evidence>
<dbReference type="Proteomes" id="UP000471031">
    <property type="component" value="Unassembled WGS sequence"/>
</dbReference>
<name>A0A845L9I6_HELGE</name>
<gene>
    <name evidence="1" type="ORF">GTO89_02605</name>
</gene>
<dbReference type="EMBL" id="WXEX01000002">
    <property type="protein sequence ID" value="MZP41924.1"/>
    <property type="molecule type" value="Genomic_DNA"/>
</dbReference>
<dbReference type="Gene3D" id="1.10.30.50">
    <property type="match status" value="1"/>
</dbReference>
<dbReference type="AlphaFoldDB" id="A0A845L9I6"/>
<accession>A0A845L9I6</accession>
<evidence type="ECO:0000313" key="1">
    <source>
        <dbReference type="EMBL" id="MZP41924.1"/>
    </source>
</evidence>
<comment type="caution">
    <text evidence="1">The sequence shown here is derived from an EMBL/GenBank/DDBJ whole genome shotgun (WGS) entry which is preliminary data.</text>
</comment>